<dbReference type="Proteomes" id="UP000034723">
    <property type="component" value="Chromosome"/>
</dbReference>
<accession>A0A0F7IEY9</accession>
<feature type="domain" description="CcmH/CycL/Ccl2/NrfF N-terminal" evidence="6">
    <location>
        <begin position="20"/>
        <end position="114"/>
    </location>
</feature>
<gene>
    <name evidence="7" type="ORF">GAH_01092</name>
</gene>
<protein>
    <submittedName>
        <fullName evidence="7">Cytochrome C biogenesis protein CcmH</fullName>
    </submittedName>
</protein>
<reference evidence="7 8" key="1">
    <citation type="submission" date="2015-04" db="EMBL/GenBank/DDBJ databases">
        <title>The complete genome sequence of the hyperthermophilic, obligate iron-reducing archaeon Geoglobus ahangari strain 234T.</title>
        <authorList>
            <person name="Manzella M.P."/>
            <person name="Holmes D.E."/>
            <person name="Rocheleau J.M."/>
            <person name="Chung A."/>
            <person name="Reguera G."/>
            <person name="Kashefi K."/>
        </authorList>
    </citation>
    <scope>NUCLEOTIDE SEQUENCE [LARGE SCALE GENOMIC DNA]</scope>
    <source>
        <strain evidence="7 8">234</strain>
    </source>
</reference>
<dbReference type="GeneID" id="24803667"/>
<dbReference type="InterPro" id="IPR038297">
    <property type="entry name" value="CcmH/CycL/NrfF/Ccl2_sf"/>
</dbReference>
<keyword evidence="2" id="KW-0349">Heme</keyword>
<sequence>MRSLLVLVLIVFALVSAANAQFSTKEVEEKVYCPCGCGEVLADCQCEDAVKERAKISRMMAESKTPEEIVEEYARLYGSSAVVRQVESVEEDSRQVSMLPLYLLGIAATAAVAYGFGRSGRGGKGRDGESWDFK</sequence>
<evidence type="ECO:0000313" key="7">
    <source>
        <dbReference type="EMBL" id="AKG91590.1"/>
    </source>
</evidence>
<dbReference type="STRING" id="113653.GAH_01092"/>
<organism evidence="7 8">
    <name type="scientific">Geoglobus ahangari</name>
    <dbReference type="NCBI Taxonomy" id="113653"/>
    <lineage>
        <taxon>Archaea</taxon>
        <taxon>Methanobacteriati</taxon>
        <taxon>Methanobacteriota</taxon>
        <taxon>Archaeoglobi</taxon>
        <taxon>Archaeoglobales</taxon>
        <taxon>Archaeoglobaceae</taxon>
        <taxon>Geoglobus</taxon>
    </lineage>
</organism>
<dbReference type="KEGG" id="gah:GAH_01092"/>
<evidence type="ECO:0000256" key="4">
    <source>
        <dbReference type="ARBA" id="ARBA00023004"/>
    </source>
</evidence>
<evidence type="ECO:0000313" key="8">
    <source>
        <dbReference type="Proteomes" id="UP000034723"/>
    </source>
</evidence>
<evidence type="ECO:0000256" key="3">
    <source>
        <dbReference type="ARBA" id="ARBA00022723"/>
    </source>
</evidence>
<dbReference type="AlphaFoldDB" id="A0A0F7IEY9"/>
<evidence type="ECO:0000256" key="5">
    <source>
        <dbReference type="SAM" id="Phobius"/>
    </source>
</evidence>
<evidence type="ECO:0000256" key="2">
    <source>
        <dbReference type="ARBA" id="ARBA00022617"/>
    </source>
</evidence>
<dbReference type="Pfam" id="PF03918">
    <property type="entry name" value="CcmH"/>
    <property type="match status" value="1"/>
</dbReference>
<keyword evidence="5" id="KW-0472">Membrane</keyword>
<dbReference type="Gene3D" id="1.10.8.640">
    <property type="entry name" value="Cytochrome C biogenesis protein"/>
    <property type="match status" value="1"/>
</dbReference>
<dbReference type="InterPro" id="IPR005616">
    <property type="entry name" value="CcmH/CycL/Ccl2/NrfF_N"/>
</dbReference>
<dbReference type="HOGENOM" id="CLU_1891331_0_0_2"/>
<comment type="similarity">
    <text evidence="1">Belongs to the CcmH/CycL/Ccl2/NrfF family.</text>
</comment>
<dbReference type="EMBL" id="CP011267">
    <property type="protein sequence ID" value="AKG91590.1"/>
    <property type="molecule type" value="Genomic_DNA"/>
</dbReference>
<dbReference type="RefSeq" id="WP_048095174.1">
    <property type="nucleotide sequence ID" value="NZ_CP011267.1"/>
</dbReference>
<evidence type="ECO:0000256" key="1">
    <source>
        <dbReference type="ARBA" id="ARBA00010342"/>
    </source>
</evidence>
<feature type="transmembrane region" description="Helical" evidence="5">
    <location>
        <begin position="99"/>
        <end position="117"/>
    </location>
</feature>
<evidence type="ECO:0000259" key="6">
    <source>
        <dbReference type="Pfam" id="PF03918"/>
    </source>
</evidence>
<dbReference type="InParanoid" id="A0A0F7IEY9"/>
<dbReference type="GO" id="GO:0046872">
    <property type="term" value="F:metal ion binding"/>
    <property type="evidence" value="ECO:0007669"/>
    <property type="project" value="UniProtKB-KW"/>
</dbReference>
<keyword evidence="5" id="KW-1133">Transmembrane helix</keyword>
<keyword evidence="4" id="KW-0408">Iron</keyword>
<keyword evidence="5" id="KW-0812">Transmembrane</keyword>
<keyword evidence="8" id="KW-1185">Reference proteome</keyword>
<proteinExistence type="inferred from homology"/>
<keyword evidence="3" id="KW-0479">Metal-binding</keyword>
<name>A0A0F7IEY9_9EURY</name>
<dbReference type="OrthoDB" id="383694at2157"/>